<dbReference type="Proteomes" id="UP001056120">
    <property type="component" value="Linkage Group LG14"/>
</dbReference>
<name>A0ACB9GIR2_9ASTR</name>
<dbReference type="EMBL" id="CM042031">
    <property type="protein sequence ID" value="KAI3783345.1"/>
    <property type="molecule type" value="Genomic_DNA"/>
</dbReference>
<accession>A0ACB9GIR2</accession>
<evidence type="ECO:0000313" key="1">
    <source>
        <dbReference type="EMBL" id="KAI3783345.1"/>
    </source>
</evidence>
<reference evidence="1 2" key="2">
    <citation type="journal article" date="2022" name="Mol. Ecol. Resour.">
        <title>The genomes of chicory, endive, great burdock and yacon provide insights into Asteraceae paleo-polyploidization history and plant inulin production.</title>
        <authorList>
            <person name="Fan W."/>
            <person name="Wang S."/>
            <person name="Wang H."/>
            <person name="Wang A."/>
            <person name="Jiang F."/>
            <person name="Liu H."/>
            <person name="Zhao H."/>
            <person name="Xu D."/>
            <person name="Zhang Y."/>
        </authorList>
    </citation>
    <scope>NUCLEOTIDE SEQUENCE [LARGE SCALE GENOMIC DNA]</scope>
    <source>
        <strain evidence="2">cv. Yunnan</strain>
        <tissue evidence="1">Leaves</tissue>
    </source>
</reference>
<sequence length="130" mass="15242">MLQHQIVGDEHYETTEHVKQTLQHYKELQDIIAILGLDELSEDRLTVARVRMSDNGRSLMNLVDKFKGKLVVFEDCRNYDQDENRWIEWDFLQLSENSSKREVEDDESYGMNGDKKPKLETLVLSLALPD</sequence>
<protein>
    <submittedName>
        <fullName evidence="1">Uncharacterized protein</fullName>
    </submittedName>
</protein>
<reference evidence="2" key="1">
    <citation type="journal article" date="2022" name="Mol. Ecol. Resour.">
        <title>The genomes of chicory, endive, great burdock and yacon provide insights into Asteraceae palaeo-polyploidization history and plant inulin production.</title>
        <authorList>
            <person name="Fan W."/>
            <person name="Wang S."/>
            <person name="Wang H."/>
            <person name="Wang A."/>
            <person name="Jiang F."/>
            <person name="Liu H."/>
            <person name="Zhao H."/>
            <person name="Xu D."/>
            <person name="Zhang Y."/>
        </authorList>
    </citation>
    <scope>NUCLEOTIDE SEQUENCE [LARGE SCALE GENOMIC DNA]</scope>
    <source>
        <strain evidence="2">cv. Yunnan</strain>
    </source>
</reference>
<proteinExistence type="predicted"/>
<evidence type="ECO:0000313" key="2">
    <source>
        <dbReference type="Proteomes" id="UP001056120"/>
    </source>
</evidence>
<keyword evidence="2" id="KW-1185">Reference proteome</keyword>
<gene>
    <name evidence="1" type="ORF">L1987_42424</name>
</gene>
<organism evidence="1 2">
    <name type="scientific">Smallanthus sonchifolius</name>
    <dbReference type="NCBI Taxonomy" id="185202"/>
    <lineage>
        <taxon>Eukaryota</taxon>
        <taxon>Viridiplantae</taxon>
        <taxon>Streptophyta</taxon>
        <taxon>Embryophyta</taxon>
        <taxon>Tracheophyta</taxon>
        <taxon>Spermatophyta</taxon>
        <taxon>Magnoliopsida</taxon>
        <taxon>eudicotyledons</taxon>
        <taxon>Gunneridae</taxon>
        <taxon>Pentapetalae</taxon>
        <taxon>asterids</taxon>
        <taxon>campanulids</taxon>
        <taxon>Asterales</taxon>
        <taxon>Asteraceae</taxon>
        <taxon>Asteroideae</taxon>
        <taxon>Heliantheae alliance</taxon>
        <taxon>Millerieae</taxon>
        <taxon>Smallanthus</taxon>
    </lineage>
</organism>
<comment type="caution">
    <text evidence="1">The sequence shown here is derived from an EMBL/GenBank/DDBJ whole genome shotgun (WGS) entry which is preliminary data.</text>
</comment>